<dbReference type="Proteomes" id="UP000324705">
    <property type="component" value="Chromosome 3A"/>
</dbReference>
<dbReference type="AlphaFoldDB" id="A0A9R0R7M6"/>
<name>A0A9R0R7M6_TRITD</name>
<dbReference type="Pfam" id="PF24758">
    <property type="entry name" value="LRR_At5g56370"/>
    <property type="match status" value="1"/>
</dbReference>
<accession>A0A9R0R7M6</accession>
<evidence type="ECO:0000259" key="1">
    <source>
        <dbReference type="Pfam" id="PF08387"/>
    </source>
</evidence>
<dbReference type="PANTHER" id="PTHR32141">
    <property type="match status" value="1"/>
</dbReference>
<proteinExistence type="predicted"/>
<sequence>MACSPVRQLLEGCGGTDRLRINSPTLRSVAVCDRYYTKGIVVENAPRLERLIGADWPFTTPYITVISAPKLEILGSLVDDFSRFRLPSTVSQEMVADNLKMPMRSVKALHLTSCGPNLNSVVVFLKFFPCLEKLYITTSPQSAMENAYQLDPQDPIECLDHLREIVLQCYVGNEADVNFAKFFVLHAKALELMKFGVNDVCTEEWRADQYRRLQFDCRASQNVRFDFRSDFSCRIAICFHDNQILSMADPFESSCMLCRKG</sequence>
<dbReference type="InterPro" id="IPR006566">
    <property type="entry name" value="FBD"/>
</dbReference>
<evidence type="ECO:0008006" key="5">
    <source>
        <dbReference type="Google" id="ProtNLM"/>
    </source>
</evidence>
<evidence type="ECO:0000313" key="4">
    <source>
        <dbReference type="Proteomes" id="UP000324705"/>
    </source>
</evidence>
<reference evidence="3 4" key="1">
    <citation type="submission" date="2017-09" db="EMBL/GenBank/DDBJ databases">
        <authorList>
            <consortium name="International Durum Wheat Genome Sequencing Consortium (IDWGSC)"/>
            <person name="Milanesi L."/>
        </authorList>
    </citation>
    <scope>NUCLEOTIDE SEQUENCE [LARGE SCALE GENOMIC DNA]</scope>
    <source>
        <strain evidence="4">cv. Svevo</strain>
    </source>
</reference>
<feature type="domain" description="FBD" evidence="1">
    <location>
        <begin position="152"/>
        <end position="195"/>
    </location>
</feature>
<evidence type="ECO:0000313" key="3">
    <source>
        <dbReference type="EMBL" id="VAH55446.1"/>
    </source>
</evidence>
<organism evidence="3 4">
    <name type="scientific">Triticum turgidum subsp. durum</name>
    <name type="common">Durum wheat</name>
    <name type="synonym">Triticum durum</name>
    <dbReference type="NCBI Taxonomy" id="4567"/>
    <lineage>
        <taxon>Eukaryota</taxon>
        <taxon>Viridiplantae</taxon>
        <taxon>Streptophyta</taxon>
        <taxon>Embryophyta</taxon>
        <taxon>Tracheophyta</taxon>
        <taxon>Spermatophyta</taxon>
        <taxon>Magnoliopsida</taxon>
        <taxon>Liliopsida</taxon>
        <taxon>Poales</taxon>
        <taxon>Poaceae</taxon>
        <taxon>BOP clade</taxon>
        <taxon>Pooideae</taxon>
        <taxon>Triticodae</taxon>
        <taxon>Triticeae</taxon>
        <taxon>Triticinae</taxon>
        <taxon>Triticum</taxon>
    </lineage>
</organism>
<feature type="domain" description="F-box/LRR-repeat protein 15/At3g58940/PEG3-like LRR" evidence="2">
    <location>
        <begin position="3"/>
        <end position="136"/>
    </location>
</feature>
<dbReference type="PANTHER" id="PTHR32141:SF164">
    <property type="entry name" value="F-BOX DOMAIN-CONTAINING PROTEIN"/>
    <property type="match status" value="1"/>
</dbReference>
<dbReference type="Pfam" id="PF08387">
    <property type="entry name" value="FBD"/>
    <property type="match status" value="1"/>
</dbReference>
<evidence type="ECO:0000259" key="2">
    <source>
        <dbReference type="Pfam" id="PF24758"/>
    </source>
</evidence>
<keyword evidence="4" id="KW-1185">Reference proteome</keyword>
<dbReference type="OMA" id="CRIAICF"/>
<gene>
    <name evidence="3" type="ORF">TRITD_3Av1G001490</name>
</gene>
<dbReference type="InterPro" id="IPR055411">
    <property type="entry name" value="LRR_FXL15/At3g58940/PEG3-like"/>
</dbReference>
<dbReference type="EMBL" id="LT934115">
    <property type="protein sequence ID" value="VAH55446.1"/>
    <property type="molecule type" value="Genomic_DNA"/>
</dbReference>
<dbReference type="Gramene" id="TRITD3Av1G001490.1">
    <property type="protein sequence ID" value="TRITD3Av1G001490.1"/>
    <property type="gene ID" value="TRITD3Av1G001490"/>
</dbReference>
<protein>
    <recommendedName>
        <fullName evidence="5">FBD domain-containing protein</fullName>
    </recommendedName>
</protein>
<dbReference type="InterPro" id="IPR055302">
    <property type="entry name" value="F-box_dom-containing"/>
</dbReference>